<gene>
    <name evidence="3" type="ORF">N658DRAFT_517239</name>
</gene>
<reference evidence="3" key="2">
    <citation type="submission" date="2023-05" db="EMBL/GenBank/DDBJ databases">
        <authorList>
            <consortium name="Lawrence Berkeley National Laboratory"/>
            <person name="Steindorff A."/>
            <person name="Hensen N."/>
            <person name="Bonometti L."/>
            <person name="Westerberg I."/>
            <person name="Brannstrom I.O."/>
            <person name="Guillou S."/>
            <person name="Cros-Aarteil S."/>
            <person name="Calhoun S."/>
            <person name="Haridas S."/>
            <person name="Kuo A."/>
            <person name="Mondo S."/>
            <person name="Pangilinan J."/>
            <person name="Riley R."/>
            <person name="Labutti K."/>
            <person name="Andreopoulos B."/>
            <person name="Lipzen A."/>
            <person name="Chen C."/>
            <person name="Yanf M."/>
            <person name="Daum C."/>
            <person name="Ng V."/>
            <person name="Clum A."/>
            <person name="Ohm R."/>
            <person name="Martin F."/>
            <person name="Silar P."/>
            <person name="Natvig D."/>
            <person name="Lalanne C."/>
            <person name="Gautier V."/>
            <person name="Ament-Velasquez S.L."/>
            <person name="Kruys A."/>
            <person name="Hutchinson M.I."/>
            <person name="Powell A.J."/>
            <person name="Barry K."/>
            <person name="Miller A.N."/>
            <person name="Grigoriev I.V."/>
            <person name="Debuchy R."/>
            <person name="Gladieux P."/>
            <person name="Thoren M.H."/>
            <person name="Johannesson H."/>
        </authorList>
    </citation>
    <scope>NUCLEOTIDE SEQUENCE</scope>
    <source>
        <strain evidence="3">CBS 757.83</strain>
    </source>
</reference>
<organism evidence="3 4">
    <name type="scientific">Parathielavia hyrcaniae</name>
    <dbReference type="NCBI Taxonomy" id="113614"/>
    <lineage>
        <taxon>Eukaryota</taxon>
        <taxon>Fungi</taxon>
        <taxon>Dikarya</taxon>
        <taxon>Ascomycota</taxon>
        <taxon>Pezizomycotina</taxon>
        <taxon>Sordariomycetes</taxon>
        <taxon>Sordariomycetidae</taxon>
        <taxon>Sordariales</taxon>
        <taxon>Chaetomiaceae</taxon>
        <taxon>Parathielavia</taxon>
    </lineage>
</organism>
<name>A0AAN6T0F0_9PEZI</name>
<evidence type="ECO:0000256" key="2">
    <source>
        <dbReference type="SAM" id="Phobius"/>
    </source>
</evidence>
<feature type="region of interest" description="Disordered" evidence="1">
    <location>
        <begin position="199"/>
        <end position="220"/>
    </location>
</feature>
<dbReference type="AlphaFoldDB" id="A0AAN6T0F0"/>
<keyword evidence="4" id="KW-1185">Reference proteome</keyword>
<feature type="transmembrane region" description="Helical" evidence="2">
    <location>
        <begin position="105"/>
        <end position="128"/>
    </location>
</feature>
<evidence type="ECO:0000256" key="1">
    <source>
        <dbReference type="SAM" id="MobiDB-lite"/>
    </source>
</evidence>
<proteinExistence type="predicted"/>
<protein>
    <submittedName>
        <fullName evidence="3">Uncharacterized protein</fullName>
    </submittedName>
</protein>
<dbReference type="Proteomes" id="UP001305647">
    <property type="component" value="Unassembled WGS sequence"/>
</dbReference>
<keyword evidence="2" id="KW-0472">Membrane</keyword>
<reference evidence="3" key="1">
    <citation type="journal article" date="2023" name="Mol. Phylogenet. Evol.">
        <title>Genome-scale phylogeny and comparative genomics of the fungal order Sordariales.</title>
        <authorList>
            <person name="Hensen N."/>
            <person name="Bonometti L."/>
            <person name="Westerberg I."/>
            <person name="Brannstrom I.O."/>
            <person name="Guillou S."/>
            <person name="Cros-Aarteil S."/>
            <person name="Calhoun S."/>
            <person name="Haridas S."/>
            <person name="Kuo A."/>
            <person name="Mondo S."/>
            <person name="Pangilinan J."/>
            <person name="Riley R."/>
            <person name="LaButti K."/>
            <person name="Andreopoulos B."/>
            <person name="Lipzen A."/>
            <person name="Chen C."/>
            <person name="Yan M."/>
            <person name="Daum C."/>
            <person name="Ng V."/>
            <person name="Clum A."/>
            <person name="Steindorff A."/>
            <person name="Ohm R.A."/>
            <person name="Martin F."/>
            <person name="Silar P."/>
            <person name="Natvig D.O."/>
            <person name="Lalanne C."/>
            <person name="Gautier V."/>
            <person name="Ament-Velasquez S.L."/>
            <person name="Kruys A."/>
            <person name="Hutchinson M.I."/>
            <person name="Powell A.J."/>
            <person name="Barry K."/>
            <person name="Miller A.N."/>
            <person name="Grigoriev I.V."/>
            <person name="Debuchy R."/>
            <person name="Gladieux P."/>
            <person name="Hiltunen Thoren M."/>
            <person name="Johannesson H."/>
        </authorList>
    </citation>
    <scope>NUCLEOTIDE SEQUENCE</scope>
    <source>
        <strain evidence="3">CBS 757.83</strain>
    </source>
</reference>
<accession>A0AAN6T0F0</accession>
<dbReference type="Gene3D" id="1.20.58.340">
    <property type="entry name" value="Magnesium transport protein CorA, transmembrane region"/>
    <property type="match status" value="1"/>
</dbReference>
<evidence type="ECO:0000313" key="3">
    <source>
        <dbReference type="EMBL" id="KAK4099522.1"/>
    </source>
</evidence>
<sequence length="220" mass="25356">MLNDSLAQSKMYFQLLHLLRIMPLWIRDTKYDLMRVRDECIAMISQPDPKLNQRSWWRWAHLVRQNWDEVLGHFCLLENELQKRIDAKVDEIRGLRDGSTSMNRYIIIFTTLTVFYLPLGFVTAVFSMDLLHDENLVGMKSQYAGTMVLVAIATYLAAVGLIALVCLSRVLPAFLLPKVKSEPSHKPVEIKDMEREWGKHAHSGPWSGILAIPGPNPRQR</sequence>
<keyword evidence="2" id="KW-1133">Transmembrane helix</keyword>
<comment type="caution">
    <text evidence="3">The sequence shown here is derived from an EMBL/GenBank/DDBJ whole genome shotgun (WGS) entry which is preliminary data.</text>
</comment>
<dbReference type="EMBL" id="MU863648">
    <property type="protein sequence ID" value="KAK4099522.1"/>
    <property type="molecule type" value="Genomic_DNA"/>
</dbReference>
<evidence type="ECO:0000313" key="4">
    <source>
        <dbReference type="Proteomes" id="UP001305647"/>
    </source>
</evidence>
<feature type="transmembrane region" description="Helical" evidence="2">
    <location>
        <begin position="148"/>
        <end position="171"/>
    </location>
</feature>
<keyword evidence="2" id="KW-0812">Transmembrane</keyword>